<dbReference type="CDD" id="cd14014">
    <property type="entry name" value="STKc_PknB_like"/>
    <property type="match status" value="1"/>
</dbReference>
<feature type="binding site" evidence="5">
    <location>
        <position position="103"/>
    </location>
    <ligand>
        <name>ATP</name>
        <dbReference type="ChEBI" id="CHEBI:30616"/>
    </ligand>
</feature>
<evidence type="ECO:0000313" key="8">
    <source>
        <dbReference type="EMBL" id="KIG11828.1"/>
    </source>
</evidence>
<dbReference type="SUPFAM" id="SSF56112">
    <property type="entry name" value="Protein kinase-like (PK-like)"/>
    <property type="match status" value="1"/>
</dbReference>
<dbReference type="GO" id="GO:0005524">
    <property type="term" value="F:ATP binding"/>
    <property type="evidence" value="ECO:0007669"/>
    <property type="project" value="UniProtKB-UniRule"/>
</dbReference>
<dbReference type="PANTHER" id="PTHR43289">
    <property type="entry name" value="MITOGEN-ACTIVATED PROTEIN KINASE KINASE KINASE 20-RELATED"/>
    <property type="match status" value="1"/>
</dbReference>
<reference evidence="8 9" key="1">
    <citation type="submission" date="2014-12" db="EMBL/GenBank/DDBJ databases">
        <title>Genome assembly of Enhygromyxa salina DSM 15201.</title>
        <authorList>
            <person name="Sharma G."/>
            <person name="Subramanian S."/>
        </authorList>
    </citation>
    <scope>NUCLEOTIDE SEQUENCE [LARGE SCALE GENOMIC DNA]</scope>
    <source>
        <strain evidence="8 9">DSM 15201</strain>
    </source>
</reference>
<keyword evidence="1" id="KW-0808">Transferase</keyword>
<accession>A0A0C1ZLX4</accession>
<comment type="caution">
    <text evidence="8">The sequence shown here is derived from an EMBL/GenBank/DDBJ whole genome shotgun (WGS) entry which is preliminary data.</text>
</comment>
<feature type="region of interest" description="Disordered" evidence="6">
    <location>
        <begin position="461"/>
        <end position="496"/>
    </location>
</feature>
<feature type="compositionally biased region" description="Low complexity" evidence="6">
    <location>
        <begin position="14"/>
        <end position="30"/>
    </location>
</feature>
<proteinExistence type="predicted"/>
<feature type="region of interest" description="Disordered" evidence="6">
    <location>
        <begin position="14"/>
        <end position="43"/>
    </location>
</feature>
<evidence type="ECO:0000259" key="7">
    <source>
        <dbReference type="PROSITE" id="PS50011"/>
    </source>
</evidence>
<evidence type="ECO:0000256" key="3">
    <source>
        <dbReference type="ARBA" id="ARBA00022777"/>
    </source>
</evidence>
<dbReference type="AlphaFoldDB" id="A0A0C1ZLX4"/>
<keyword evidence="2 5" id="KW-0547">Nucleotide-binding</keyword>
<dbReference type="Pfam" id="PF00069">
    <property type="entry name" value="Pkinase"/>
    <property type="match status" value="1"/>
</dbReference>
<dbReference type="GO" id="GO:0004674">
    <property type="term" value="F:protein serine/threonine kinase activity"/>
    <property type="evidence" value="ECO:0007669"/>
    <property type="project" value="TreeGrafter"/>
</dbReference>
<dbReference type="RefSeq" id="WP_146662628.1">
    <property type="nucleotide sequence ID" value="NZ_JMCC02000174.1"/>
</dbReference>
<organism evidence="8 9">
    <name type="scientific">Enhygromyxa salina</name>
    <dbReference type="NCBI Taxonomy" id="215803"/>
    <lineage>
        <taxon>Bacteria</taxon>
        <taxon>Pseudomonadati</taxon>
        <taxon>Myxococcota</taxon>
        <taxon>Polyangia</taxon>
        <taxon>Nannocystales</taxon>
        <taxon>Nannocystaceae</taxon>
        <taxon>Enhygromyxa</taxon>
    </lineage>
</organism>
<dbReference type="InterPro" id="IPR017441">
    <property type="entry name" value="Protein_kinase_ATP_BS"/>
</dbReference>
<dbReference type="PANTHER" id="PTHR43289:SF6">
    <property type="entry name" value="SERINE_THREONINE-PROTEIN KINASE NEKL-3"/>
    <property type="match status" value="1"/>
</dbReference>
<dbReference type="PROSITE" id="PS00107">
    <property type="entry name" value="PROTEIN_KINASE_ATP"/>
    <property type="match status" value="1"/>
</dbReference>
<feature type="compositionally biased region" description="Polar residues" evidence="6">
    <location>
        <begin position="475"/>
        <end position="496"/>
    </location>
</feature>
<dbReference type="PROSITE" id="PS50011">
    <property type="entry name" value="PROTEIN_KINASE_DOM"/>
    <property type="match status" value="1"/>
</dbReference>
<feature type="compositionally biased region" description="Basic and acidic residues" evidence="6">
    <location>
        <begin position="461"/>
        <end position="470"/>
    </location>
</feature>
<evidence type="ECO:0000256" key="2">
    <source>
        <dbReference type="ARBA" id="ARBA00022741"/>
    </source>
</evidence>
<name>A0A0C1ZLX4_9BACT</name>
<dbReference type="InterPro" id="IPR000719">
    <property type="entry name" value="Prot_kinase_dom"/>
</dbReference>
<dbReference type="InterPro" id="IPR011009">
    <property type="entry name" value="Kinase-like_dom_sf"/>
</dbReference>
<dbReference type="Gene3D" id="1.10.510.10">
    <property type="entry name" value="Transferase(Phosphotransferase) domain 1"/>
    <property type="match status" value="1"/>
</dbReference>
<evidence type="ECO:0000256" key="4">
    <source>
        <dbReference type="ARBA" id="ARBA00022840"/>
    </source>
</evidence>
<gene>
    <name evidence="8" type="ORF">DB30_02409</name>
</gene>
<feature type="compositionally biased region" description="Basic and acidic residues" evidence="6">
    <location>
        <begin position="34"/>
        <end position="43"/>
    </location>
</feature>
<feature type="domain" description="Protein kinase" evidence="7">
    <location>
        <begin position="74"/>
        <end position="322"/>
    </location>
</feature>
<protein>
    <submittedName>
        <fullName evidence="8">Serine/threonine kinase PKN8</fullName>
    </submittedName>
</protein>
<sequence>MSANSSASVWAMPSVLSRSSGPSSGHSTGPLGDDTGRLEDDADKARSVDREFAVAQVMGKLGRHAPVFVKGERFELVREIGSGGYGRVYEAIDHDFGRRVALKVLDLGERDIALREGQMLAKLRHPNVLAIHDHGVGPDYRYFVLELQEGPTLRAACDGATSKQIIEHYLGAARGIGAVHAKGLVHRDFKPSNVRIGANGQAVVVDFGLARHLDTLERDFTELGLFEGTINYAPIERLRAQPGDERSDQFSFCVALWEALSGVNPFGACTHDTTTQARLQAIAAGAVGKPRASRRVVRALRRGLSPQPEQRFPSMQALHDALAPWRRPWRELLVMGAAVVLVSITLVAPMTTLLMSSGEGSSEFVVGAHLRCMGWAAISAARIGNVDGALRRLEMGKRVVLNKDLSRELAIVSGEVAVQFELQAATAVDVEQRIKYRDAALDAWNLAILFTRDAADQTLEGKARERRENGHSLVYTDSASKQDTVPSSLQTPSWHQ</sequence>
<keyword evidence="4 5" id="KW-0067">ATP-binding</keyword>
<evidence type="ECO:0000313" key="9">
    <source>
        <dbReference type="Proteomes" id="UP000031599"/>
    </source>
</evidence>
<dbReference type="EMBL" id="JMCC02000174">
    <property type="protein sequence ID" value="KIG11828.1"/>
    <property type="molecule type" value="Genomic_DNA"/>
</dbReference>
<evidence type="ECO:0000256" key="5">
    <source>
        <dbReference type="PROSITE-ProRule" id="PRU10141"/>
    </source>
</evidence>
<evidence type="ECO:0000256" key="1">
    <source>
        <dbReference type="ARBA" id="ARBA00022679"/>
    </source>
</evidence>
<dbReference type="Gene3D" id="3.30.200.20">
    <property type="entry name" value="Phosphorylase Kinase, domain 1"/>
    <property type="match status" value="1"/>
</dbReference>
<keyword evidence="3 8" id="KW-0418">Kinase</keyword>
<evidence type="ECO:0000256" key="6">
    <source>
        <dbReference type="SAM" id="MobiDB-lite"/>
    </source>
</evidence>
<dbReference type="Proteomes" id="UP000031599">
    <property type="component" value="Unassembled WGS sequence"/>
</dbReference>